<name>A0ABQ7EQF4_BRACR</name>
<accession>A0ABQ7EQF4</accession>
<feature type="compositionally biased region" description="Basic and acidic residues" evidence="1">
    <location>
        <begin position="25"/>
        <end position="47"/>
    </location>
</feature>
<feature type="compositionally biased region" description="Basic and acidic residues" evidence="1">
    <location>
        <begin position="90"/>
        <end position="101"/>
    </location>
</feature>
<gene>
    <name evidence="2" type="ORF">DY000_02051309</name>
</gene>
<keyword evidence="3" id="KW-1185">Reference proteome</keyword>
<protein>
    <recommendedName>
        <fullName evidence="4">DUF4005 domain-containing protein</fullName>
    </recommendedName>
</protein>
<reference evidence="2 3" key="1">
    <citation type="journal article" date="2020" name="BMC Genomics">
        <title>Intraspecific diversification of the crop wild relative Brassica cretica Lam. using demographic model selection.</title>
        <authorList>
            <person name="Kioukis A."/>
            <person name="Michalopoulou V.A."/>
            <person name="Briers L."/>
            <person name="Pirintsos S."/>
            <person name="Studholme D.J."/>
            <person name="Pavlidis P."/>
            <person name="Sarris P.F."/>
        </authorList>
    </citation>
    <scope>NUCLEOTIDE SEQUENCE [LARGE SCALE GENOMIC DNA]</scope>
    <source>
        <strain evidence="3">cv. PFS-1207/04</strain>
    </source>
</reference>
<dbReference type="EMBL" id="QGKV02000297">
    <property type="protein sequence ID" value="KAF3605767.1"/>
    <property type="molecule type" value="Genomic_DNA"/>
</dbReference>
<evidence type="ECO:0000313" key="3">
    <source>
        <dbReference type="Proteomes" id="UP000266723"/>
    </source>
</evidence>
<feature type="region of interest" description="Disordered" evidence="1">
    <location>
        <begin position="1"/>
        <end position="109"/>
    </location>
</feature>
<organism evidence="2 3">
    <name type="scientific">Brassica cretica</name>
    <name type="common">Mustard</name>
    <dbReference type="NCBI Taxonomy" id="69181"/>
    <lineage>
        <taxon>Eukaryota</taxon>
        <taxon>Viridiplantae</taxon>
        <taxon>Streptophyta</taxon>
        <taxon>Embryophyta</taxon>
        <taxon>Tracheophyta</taxon>
        <taxon>Spermatophyta</taxon>
        <taxon>Magnoliopsida</taxon>
        <taxon>eudicotyledons</taxon>
        <taxon>Gunneridae</taxon>
        <taxon>Pentapetalae</taxon>
        <taxon>rosids</taxon>
        <taxon>malvids</taxon>
        <taxon>Brassicales</taxon>
        <taxon>Brassicaceae</taxon>
        <taxon>Brassiceae</taxon>
        <taxon>Brassica</taxon>
    </lineage>
</organism>
<evidence type="ECO:0008006" key="4">
    <source>
        <dbReference type="Google" id="ProtNLM"/>
    </source>
</evidence>
<evidence type="ECO:0000256" key="1">
    <source>
        <dbReference type="SAM" id="MobiDB-lite"/>
    </source>
</evidence>
<feature type="compositionally biased region" description="Polar residues" evidence="1">
    <location>
        <begin position="48"/>
        <end position="57"/>
    </location>
</feature>
<feature type="compositionally biased region" description="Low complexity" evidence="1">
    <location>
        <begin position="76"/>
        <end position="85"/>
    </location>
</feature>
<evidence type="ECO:0000313" key="2">
    <source>
        <dbReference type="EMBL" id="KAF3605767.1"/>
    </source>
</evidence>
<sequence length="109" mass="12662">MRGYRRTDVPRPPIRAPGASYSQAGRDRSYDMRHQPREGDYRRDHSILSRTAHSNSGYRRMEAPNMQYRVVEKSRLSSGSSPPISTHHLANREERLRETPNHVKPKATH</sequence>
<comment type="caution">
    <text evidence="2">The sequence shown here is derived from an EMBL/GenBank/DDBJ whole genome shotgun (WGS) entry which is preliminary data.</text>
</comment>
<proteinExistence type="predicted"/>
<dbReference type="Proteomes" id="UP000266723">
    <property type="component" value="Unassembled WGS sequence"/>
</dbReference>